<evidence type="ECO:0000313" key="3">
    <source>
        <dbReference type="Proteomes" id="UP001596250"/>
    </source>
</evidence>
<keyword evidence="3" id="KW-1185">Reference proteome</keyword>
<dbReference type="EMBL" id="JBHSQV010000170">
    <property type="protein sequence ID" value="MFC5987753.1"/>
    <property type="molecule type" value="Genomic_DNA"/>
</dbReference>
<keyword evidence="1" id="KW-0812">Transmembrane</keyword>
<accession>A0ABW1IRL1</accession>
<sequence>MRDLWEQHRGKWIGAAAGLFFGIIYLFAGFWDMLIVLLLVGIGFWFGKKSDERESALQAIWEWLRRLNDRWRMFR</sequence>
<keyword evidence="1" id="KW-1133">Transmembrane helix</keyword>
<dbReference type="RefSeq" id="WP_379895169.1">
    <property type="nucleotide sequence ID" value="NZ_CBCSCT010000027.1"/>
</dbReference>
<proteinExistence type="predicted"/>
<feature type="transmembrane region" description="Helical" evidence="1">
    <location>
        <begin position="12"/>
        <end position="45"/>
    </location>
</feature>
<evidence type="ECO:0000313" key="2">
    <source>
        <dbReference type="EMBL" id="MFC5987753.1"/>
    </source>
</evidence>
<dbReference type="Proteomes" id="UP001596250">
    <property type="component" value="Unassembled WGS sequence"/>
</dbReference>
<dbReference type="Pfam" id="PF10031">
    <property type="entry name" value="DUF2273"/>
    <property type="match status" value="1"/>
</dbReference>
<name>A0ABW1IRL1_9BACL</name>
<comment type="caution">
    <text evidence="2">The sequence shown here is derived from an EMBL/GenBank/DDBJ whole genome shotgun (WGS) entry which is preliminary data.</text>
</comment>
<keyword evidence="1" id="KW-0472">Membrane</keyword>
<evidence type="ECO:0000256" key="1">
    <source>
        <dbReference type="SAM" id="Phobius"/>
    </source>
</evidence>
<protein>
    <submittedName>
        <fullName evidence="2">DUF2273 domain-containing protein</fullName>
    </submittedName>
</protein>
<reference evidence="3" key="1">
    <citation type="journal article" date="2019" name="Int. J. Syst. Evol. Microbiol.">
        <title>The Global Catalogue of Microorganisms (GCM) 10K type strain sequencing project: providing services to taxonomists for standard genome sequencing and annotation.</title>
        <authorList>
            <consortium name="The Broad Institute Genomics Platform"/>
            <consortium name="The Broad Institute Genome Sequencing Center for Infectious Disease"/>
            <person name="Wu L."/>
            <person name="Ma J."/>
        </authorList>
    </citation>
    <scope>NUCLEOTIDE SEQUENCE [LARGE SCALE GENOMIC DNA]</scope>
    <source>
        <strain evidence="3">CCM 8749</strain>
    </source>
</reference>
<organism evidence="2 3">
    <name type="scientific">Marinicrinis lubricantis</name>
    <dbReference type="NCBI Taxonomy" id="2086470"/>
    <lineage>
        <taxon>Bacteria</taxon>
        <taxon>Bacillati</taxon>
        <taxon>Bacillota</taxon>
        <taxon>Bacilli</taxon>
        <taxon>Bacillales</taxon>
        <taxon>Paenibacillaceae</taxon>
    </lineage>
</organism>
<gene>
    <name evidence="2" type="ORF">ACFPXP_15210</name>
</gene>
<dbReference type="InterPro" id="IPR018730">
    <property type="entry name" value="DUF2273"/>
</dbReference>